<dbReference type="FunFam" id="1.10.510.10:FF:000571">
    <property type="entry name" value="Maternal embryonic leucine zipper kinase"/>
    <property type="match status" value="1"/>
</dbReference>
<sequence length="488" mass="53665">MGSGQAKMTQKAAALSAGSVQTVMRPGCHQRKQQGKWVKTIKISSFSSLAGSYRIDARVLAKYNVKTVISKGRFGRVLRVENKLSKQLYAVKIIETEVDSHVETELAVLRRVRHTNVVRLDEVFRVGGFVYMVMELATGGSLQDKLEVHAPFVETDAARVIHMLTCGLAHLHGLGIAHRNLEPENVLYEHPGAGAKVLITEFGLASAPTAGREAFMHTVCEGKLRYMAPEMVSRRPYTHAVDMWALGVITHVLLTAGSYRIDARVLAKYNVKTVISKGRFGRVLRVENKLSKQLYAVKIIETEVDSHVETELAVLRRVRHTNVVRLDEVFRVGGLVYMVMELATGGSLQDKLEVHAPFVETDAARVIRMLTCGLAHLHGLGIAHRNLEPENVLYEHPGAGAKVLITEFGLASAPTAGREACMHTVCEGKLRYMAPEIVSRRPYTHAVDMWALGVITHVLLTGVLPFDAHSDAAVVQLIMGAQLSVAPE</sequence>
<dbReference type="Proteomes" id="UP001321473">
    <property type="component" value="Unassembled WGS sequence"/>
</dbReference>
<name>A0AAQ4EQX6_AMBAM</name>
<dbReference type="InterPro" id="IPR000719">
    <property type="entry name" value="Prot_kinase_dom"/>
</dbReference>
<feature type="non-terminal residue" evidence="4">
    <location>
        <position position="488"/>
    </location>
</feature>
<evidence type="ECO:0000313" key="5">
    <source>
        <dbReference type="Proteomes" id="UP001321473"/>
    </source>
</evidence>
<feature type="domain" description="Protein kinase" evidence="3">
    <location>
        <begin position="63"/>
        <end position="280"/>
    </location>
</feature>
<dbReference type="GO" id="GO:0005524">
    <property type="term" value="F:ATP binding"/>
    <property type="evidence" value="ECO:0007669"/>
    <property type="project" value="UniProtKB-KW"/>
</dbReference>
<dbReference type="AlphaFoldDB" id="A0AAQ4EQX6"/>
<proteinExistence type="predicted"/>
<keyword evidence="2" id="KW-0067">ATP-binding</keyword>
<feature type="domain" description="Protein kinase" evidence="3">
    <location>
        <begin position="269"/>
        <end position="488"/>
    </location>
</feature>
<comment type="caution">
    <text evidence="4">The sequence shown here is derived from an EMBL/GenBank/DDBJ whole genome shotgun (WGS) entry which is preliminary data.</text>
</comment>
<dbReference type="PANTHER" id="PTHR24347">
    <property type="entry name" value="SERINE/THREONINE-PROTEIN KINASE"/>
    <property type="match status" value="1"/>
</dbReference>
<organism evidence="4 5">
    <name type="scientific">Amblyomma americanum</name>
    <name type="common">Lone star tick</name>
    <dbReference type="NCBI Taxonomy" id="6943"/>
    <lineage>
        <taxon>Eukaryota</taxon>
        <taxon>Metazoa</taxon>
        <taxon>Ecdysozoa</taxon>
        <taxon>Arthropoda</taxon>
        <taxon>Chelicerata</taxon>
        <taxon>Arachnida</taxon>
        <taxon>Acari</taxon>
        <taxon>Parasitiformes</taxon>
        <taxon>Ixodida</taxon>
        <taxon>Ixodoidea</taxon>
        <taxon>Ixodidae</taxon>
        <taxon>Amblyomminae</taxon>
        <taxon>Amblyomma</taxon>
    </lineage>
</organism>
<evidence type="ECO:0000256" key="1">
    <source>
        <dbReference type="ARBA" id="ARBA00022741"/>
    </source>
</evidence>
<dbReference type="EMBL" id="JARKHS020012204">
    <property type="protein sequence ID" value="KAK8777117.1"/>
    <property type="molecule type" value="Genomic_DNA"/>
</dbReference>
<gene>
    <name evidence="4" type="ORF">V5799_029538</name>
</gene>
<evidence type="ECO:0000313" key="4">
    <source>
        <dbReference type="EMBL" id="KAK8777117.1"/>
    </source>
</evidence>
<dbReference type="InterPro" id="IPR011009">
    <property type="entry name" value="Kinase-like_dom_sf"/>
</dbReference>
<protein>
    <recommendedName>
        <fullName evidence="3">Protein kinase domain-containing protein</fullName>
    </recommendedName>
</protein>
<evidence type="ECO:0000256" key="2">
    <source>
        <dbReference type="ARBA" id="ARBA00022840"/>
    </source>
</evidence>
<dbReference type="SUPFAM" id="SSF56112">
    <property type="entry name" value="Protein kinase-like (PK-like)"/>
    <property type="match status" value="2"/>
</dbReference>
<dbReference type="PROSITE" id="PS50011">
    <property type="entry name" value="PROTEIN_KINASE_DOM"/>
    <property type="match status" value="2"/>
</dbReference>
<dbReference type="Gene3D" id="1.10.510.10">
    <property type="entry name" value="Transferase(Phosphotransferase) domain 1"/>
    <property type="match status" value="2"/>
</dbReference>
<accession>A0AAQ4EQX6</accession>
<dbReference type="GO" id="GO:0004672">
    <property type="term" value="F:protein kinase activity"/>
    <property type="evidence" value="ECO:0007669"/>
    <property type="project" value="InterPro"/>
</dbReference>
<dbReference type="Pfam" id="PF00069">
    <property type="entry name" value="Pkinase"/>
    <property type="match status" value="2"/>
</dbReference>
<evidence type="ECO:0000259" key="3">
    <source>
        <dbReference type="PROSITE" id="PS50011"/>
    </source>
</evidence>
<reference evidence="4 5" key="1">
    <citation type="journal article" date="2023" name="Arcadia Sci">
        <title>De novo assembly of a long-read Amblyomma americanum tick genome.</title>
        <authorList>
            <person name="Chou S."/>
            <person name="Poskanzer K.E."/>
            <person name="Rollins M."/>
            <person name="Thuy-Boun P.S."/>
        </authorList>
    </citation>
    <scope>NUCLEOTIDE SEQUENCE [LARGE SCALE GENOMIC DNA]</scope>
    <source>
        <strain evidence="4">F_SG_1</strain>
        <tissue evidence="4">Salivary glands</tissue>
    </source>
</reference>
<keyword evidence="5" id="KW-1185">Reference proteome</keyword>
<keyword evidence="1" id="KW-0547">Nucleotide-binding</keyword>